<gene>
    <name evidence="4" type="ORF">BSAL_66695</name>
</gene>
<accession>A0A0S4ITJ6</accession>
<feature type="transmembrane region" description="Helical" evidence="2">
    <location>
        <begin position="260"/>
        <end position="282"/>
    </location>
</feature>
<reference evidence="5" key="1">
    <citation type="submission" date="2015-09" db="EMBL/GenBank/DDBJ databases">
        <authorList>
            <consortium name="Pathogen Informatics"/>
        </authorList>
    </citation>
    <scope>NUCLEOTIDE SEQUENCE [LARGE SCALE GENOMIC DNA]</scope>
    <source>
        <strain evidence="5">Lake Konstanz</strain>
    </source>
</reference>
<protein>
    <submittedName>
        <fullName evidence="4">Membrane-associated protein, putative</fullName>
    </submittedName>
</protein>
<sequence>MSAYLLLCASLAFAVAIVGAAAQSSSTTILYFNIVVNMTEYNSNTTSFVSAIASEVGAATNTVLVVTSINVSASDVVALDSLCVSSNTSVSMTTSTNVTSNATFAQFNLTFVGTVASATASSTALNALSLTRACALGLLWMESNASTASNDPVSLTITLLSGVTAQQFVASLAALLGVSTSVFEISNVVAASSTSSRTFRALDVAGGTFTLTIVGANPSALQDVVLNLSPAELAAIGASGAASVPTSSTTATNDDSDSHVGIIIGSVVGGVAFLIIVTVIIVKCCCSKDAKVHDAEYSEMQHQHTHLPNTNAQRDNSARSSTKKSKLGQEAV</sequence>
<feature type="signal peptide" evidence="3">
    <location>
        <begin position="1"/>
        <end position="22"/>
    </location>
</feature>
<keyword evidence="2" id="KW-1133">Transmembrane helix</keyword>
<feature type="region of interest" description="Disordered" evidence="1">
    <location>
        <begin position="301"/>
        <end position="332"/>
    </location>
</feature>
<dbReference type="Proteomes" id="UP000051952">
    <property type="component" value="Unassembled WGS sequence"/>
</dbReference>
<dbReference type="VEuPathDB" id="TriTrypDB:BSAL_66695"/>
<keyword evidence="2" id="KW-0472">Membrane</keyword>
<dbReference type="AlphaFoldDB" id="A0A0S4ITJ6"/>
<evidence type="ECO:0000256" key="1">
    <source>
        <dbReference type="SAM" id="MobiDB-lite"/>
    </source>
</evidence>
<keyword evidence="3" id="KW-0732">Signal</keyword>
<evidence type="ECO:0000313" key="5">
    <source>
        <dbReference type="Proteomes" id="UP000051952"/>
    </source>
</evidence>
<evidence type="ECO:0000313" key="4">
    <source>
        <dbReference type="EMBL" id="CUF87746.1"/>
    </source>
</evidence>
<keyword evidence="5" id="KW-1185">Reference proteome</keyword>
<dbReference type="EMBL" id="CYKH01000429">
    <property type="protein sequence ID" value="CUF87746.1"/>
    <property type="molecule type" value="Genomic_DNA"/>
</dbReference>
<proteinExistence type="predicted"/>
<keyword evidence="2" id="KW-0812">Transmembrane</keyword>
<feature type="compositionally biased region" description="Polar residues" evidence="1">
    <location>
        <begin position="306"/>
        <end position="320"/>
    </location>
</feature>
<name>A0A0S4ITJ6_BODSA</name>
<feature type="chain" id="PRO_5006621576" evidence="3">
    <location>
        <begin position="23"/>
        <end position="332"/>
    </location>
</feature>
<evidence type="ECO:0000256" key="3">
    <source>
        <dbReference type="SAM" id="SignalP"/>
    </source>
</evidence>
<evidence type="ECO:0000256" key="2">
    <source>
        <dbReference type="SAM" id="Phobius"/>
    </source>
</evidence>
<organism evidence="4 5">
    <name type="scientific">Bodo saltans</name>
    <name type="common">Flagellated protozoan</name>
    <dbReference type="NCBI Taxonomy" id="75058"/>
    <lineage>
        <taxon>Eukaryota</taxon>
        <taxon>Discoba</taxon>
        <taxon>Euglenozoa</taxon>
        <taxon>Kinetoplastea</taxon>
        <taxon>Metakinetoplastina</taxon>
        <taxon>Eubodonida</taxon>
        <taxon>Bodonidae</taxon>
        <taxon>Bodo</taxon>
    </lineage>
</organism>